<reference evidence="1 2" key="1">
    <citation type="journal article" date="2011" name="J. Bacteriol.">
        <title>Complete Genome Sequence of the Type Strain Pseudomonas stutzeri CGMCC 1.1803.</title>
        <authorList>
            <person name="Chen M."/>
            <person name="Yan Y."/>
            <person name="Zhang W."/>
            <person name="Lu W."/>
            <person name="Wang J."/>
            <person name="Ping S."/>
            <person name="Lin M."/>
        </authorList>
    </citation>
    <scope>NUCLEOTIDE SEQUENCE [LARGE SCALE GENOMIC DNA]</scope>
    <source>
        <strain evidence="2">ATCC 17588 / DSM 5190 / CCUG 11256 / JCM 5965 / LMG 11199 / NCIMB 11358 / Stanier 221</strain>
    </source>
</reference>
<gene>
    <name evidence="1" type="ordered locus">PSTAB_1349</name>
</gene>
<evidence type="ECO:0000313" key="2">
    <source>
        <dbReference type="Proteomes" id="UP000008932"/>
    </source>
</evidence>
<dbReference type="HOGENOM" id="CLU_3121795_0_0_6"/>
<proteinExistence type="predicted"/>
<evidence type="ECO:0000313" key="1">
    <source>
        <dbReference type="EMBL" id="AEJ04630.1"/>
    </source>
</evidence>
<reference key="2">
    <citation type="submission" date="2011-06" db="EMBL/GenBank/DDBJ databases">
        <title>Complete Genome Sequence of Pseudomonas stutzeri Strain CGMCC 1.1803.</title>
        <authorList>
            <person name="Yan Y."/>
            <person name="Chen M."/>
            <person name="Lu W."/>
            <person name="Zhang W."/>
            <person name="Ping S."/>
            <person name="Lin M."/>
        </authorList>
    </citation>
    <scope>NUCLEOTIDE SEQUENCE</scope>
    <source>
        <strain>ATCC 17588</strain>
    </source>
</reference>
<dbReference type="EMBL" id="CP002881">
    <property type="protein sequence ID" value="AEJ04630.1"/>
    <property type="molecule type" value="Genomic_DNA"/>
</dbReference>
<protein>
    <submittedName>
        <fullName evidence="1">Uncharacterized protein</fullName>
    </submittedName>
</protein>
<dbReference type="AlphaFoldDB" id="F8H3L5"/>
<organism evidence="1 2">
    <name type="scientific">Stutzerimonas stutzeri (strain ATCC 17588 / DSM 5190 / CCUG 11256 / JCM 5965 / LMG 11199 / NBRC 14165 / NCIMB 11358 / Stanier 221)</name>
    <name type="common">Pseudomonas stutzeri</name>
    <dbReference type="NCBI Taxonomy" id="96563"/>
    <lineage>
        <taxon>Bacteria</taxon>
        <taxon>Pseudomonadati</taxon>
        <taxon>Pseudomonadota</taxon>
        <taxon>Gammaproteobacteria</taxon>
        <taxon>Pseudomonadales</taxon>
        <taxon>Pseudomonadaceae</taxon>
        <taxon>Stutzerimonas</taxon>
    </lineage>
</organism>
<dbReference type="KEGG" id="psz:PSTAB_1349"/>
<reference evidence="2" key="3">
    <citation type="submission" date="2011-06" db="EMBL/GenBank/DDBJ databases">
        <title>Complete genome sequence of Pseudomonas stutzeri strain CGMCC 1.1803.</title>
        <authorList>
            <person name="Yan Y."/>
            <person name="Chen M."/>
            <person name="Lu W."/>
            <person name="Zhang W."/>
            <person name="Ping S."/>
            <person name="Lin M."/>
        </authorList>
    </citation>
    <scope>NUCLEOTIDE SEQUENCE [LARGE SCALE GENOMIC DNA]</scope>
    <source>
        <strain evidence="2">ATCC 17588 / DSM 5190 / CCUG 11256 / JCM 5965 / LMG 11199 / NCIMB 11358 / Stanier 221</strain>
    </source>
</reference>
<dbReference type="Proteomes" id="UP000008932">
    <property type="component" value="Chromosome"/>
</dbReference>
<accession>F8H3L5</accession>
<sequence length="50" mass="5320">MGATRCKGITHIRPSTVSAGSVFRPAVESTSPMVQVVKRRPASDRSGGHR</sequence>
<name>F8H3L5_STUS2</name>